<dbReference type="GeneID" id="54779966"/>
<evidence type="ECO:0008006" key="11">
    <source>
        <dbReference type="Google" id="ProtNLM"/>
    </source>
</evidence>
<comment type="caution">
    <text evidence="9">The sequence shown here is derived from an EMBL/GenBank/DDBJ whole genome shotgun (WGS) entry which is preliminary data.</text>
</comment>
<accession>A0A642UV86</accession>
<keyword evidence="6 8" id="KW-0472">Membrane</keyword>
<comment type="subcellular location">
    <subcellularLocation>
        <location evidence="1">Membrane</location>
        <topology evidence="1">Multi-pass membrane protein</topology>
    </subcellularLocation>
</comment>
<protein>
    <recommendedName>
        <fullName evidence="11">Urea transport protein</fullName>
    </recommendedName>
</protein>
<feature type="transmembrane region" description="Helical" evidence="8">
    <location>
        <begin position="156"/>
        <end position="176"/>
    </location>
</feature>
<evidence type="ECO:0000313" key="9">
    <source>
        <dbReference type="EMBL" id="KAA8905936.1"/>
    </source>
</evidence>
<keyword evidence="10" id="KW-1185">Reference proteome</keyword>
<evidence type="ECO:0000256" key="8">
    <source>
        <dbReference type="SAM" id="Phobius"/>
    </source>
</evidence>
<keyword evidence="5 8" id="KW-1133">Transmembrane helix</keyword>
<feature type="transmembrane region" description="Helical" evidence="8">
    <location>
        <begin position="227"/>
        <end position="247"/>
    </location>
</feature>
<dbReference type="InterPro" id="IPR038377">
    <property type="entry name" value="Na/Glc_symporter_sf"/>
</dbReference>
<dbReference type="PANTHER" id="PTHR48086:SF10">
    <property type="entry name" value="AGR155CP"/>
    <property type="match status" value="1"/>
</dbReference>
<feature type="transmembrane region" description="Helical" evidence="8">
    <location>
        <begin position="188"/>
        <end position="207"/>
    </location>
</feature>
<dbReference type="EMBL" id="SWFT01000039">
    <property type="protein sequence ID" value="KAA8905936.1"/>
    <property type="molecule type" value="Genomic_DNA"/>
</dbReference>
<evidence type="ECO:0000256" key="4">
    <source>
        <dbReference type="ARBA" id="ARBA00022692"/>
    </source>
</evidence>
<feature type="transmembrane region" description="Helical" evidence="8">
    <location>
        <begin position="377"/>
        <end position="397"/>
    </location>
</feature>
<dbReference type="GO" id="GO:0015606">
    <property type="term" value="F:spermidine transmembrane transporter activity"/>
    <property type="evidence" value="ECO:0007669"/>
    <property type="project" value="TreeGrafter"/>
</dbReference>
<evidence type="ECO:0000313" key="10">
    <source>
        <dbReference type="Proteomes" id="UP000449547"/>
    </source>
</evidence>
<evidence type="ECO:0000256" key="5">
    <source>
        <dbReference type="ARBA" id="ARBA00022989"/>
    </source>
</evidence>
<dbReference type="PROSITE" id="PS50283">
    <property type="entry name" value="NA_SOLUT_SYMP_3"/>
    <property type="match status" value="1"/>
</dbReference>
<feature type="transmembrane region" description="Helical" evidence="8">
    <location>
        <begin position="12"/>
        <end position="29"/>
    </location>
</feature>
<dbReference type="Proteomes" id="UP000449547">
    <property type="component" value="Unassembled WGS sequence"/>
</dbReference>
<dbReference type="AlphaFoldDB" id="A0A642UV86"/>
<feature type="transmembrane region" description="Helical" evidence="8">
    <location>
        <begin position="350"/>
        <end position="371"/>
    </location>
</feature>
<comment type="similarity">
    <text evidence="2">Belongs to the sodium:solute symporter (SSF) (TC 2.A.21) family.</text>
</comment>
<feature type="transmembrane region" description="Helical" evidence="8">
    <location>
        <begin position="117"/>
        <end position="136"/>
    </location>
</feature>
<evidence type="ECO:0000256" key="6">
    <source>
        <dbReference type="ARBA" id="ARBA00023136"/>
    </source>
</evidence>
<feature type="transmembrane region" description="Helical" evidence="8">
    <location>
        <begin position="450"/>
        <end position="473"/>
    </location>
</feature>
<keyword evidence="3" id="KW-0813">Transport</keyword>
<feature type="region of interest" description="Disordered" evidence="7">
    <location>
        <begin position="491"/>
        <end position="529"/>
    </location>
</feature>
<evidence type="ECO:0000256" key="3">
    <source>
        <dbReference type="ARBA" id="ARBA00022448"/>
    </source>
</evidence>
<dbReference type="OrthoDB" id="6132759at2759"/>
<feature type="transmembrane region" description="Helical" evidence="8">
    <location>
        <begin position="409"/>
        <end position="430"/>
    </location>
</feature>
<dbReference type="InterPro" id="IPR050277">
    <property type="entry name" value="Sodium:Solute_Symporter"/>
</dbReference>
<feature type="transmembrane region" description="Helical" evidence="8">
    <location>
        <begin position="49"/>
        <end position="69"/>
    </location>
</feature>
<name>A0A642UV86_DIURU</name>
<evidence type="ECO:0000256" key="7">
    <source>
        <dbReference type="SAM" id="MobiDB-lite"/>
    </source>
</evidence>
<dbReference type="VEuPathDB" id="FungiDB:DIURU_001313"/>
<sequence>MGQLSHPGSHAVIWCTYGFLLITGCFLAWRYGSKSSFLSSNGTQRGLPLALNFIASAMGCGILTTYAQIANVAGLHGLLVYTICGAIPILGFAAIGPVIRRRCPDGFVLTEWVRHRFGVVTALYLSLFTCLTMFLFMLAELSALKGAIETLTGLNALPMVIIECVVTSIYTAYGGFKVSFITDNFQGALVIILIIICACGMGSYIKIDTSKVGPSGLLKGNKLGWQLVYILFVAILTNDCFMSGFWLRTFASRSNKDLWIGCSIASVVVFVVCSLVGVPGMLAVWSGDLEVGDENGYNAFFILLEKMPTWLVAFIIIFIVALSTMTFDSLQSAFVSTISNDIFRNRLNIWYVRIIVVVIIVPIVVLALVVADDILKIYLIADLVSASVIPSVFLGLSDRYFYMLNGFDVMFGGLGAIFFVWVYGLCYYHSASEGGKLLLMWNGLYNSEDWGPFGAFAIAPVGGVILTIFSCSVRCAIAWIQSRVTDKPFTFLERPEPKEPESSSESYGSIDDEEHVSFQNDVISTKSKS</sequence>
<dbReference type="PANTHER" id="PTHR48086">
    <property type="entry name" value="SODIUM/PROLINE SYMPORTER-RELATED"/>
    <property type="match status" value="1"/>
</dbReference>
<reference evidence="9 10" key="1">
    <citation type="submission" date="2019-07" db="EMBL/GenBank/DDBJ databases">
        <title>Genome assembly of two rare yeast pathogens: Diutina rugosa and Trichomonascus ciferrii.</title>
        <authorList>
            <person name="Mixao V."/>
            <person name="Saus E."/>
            <person name="Hansen A."/>
            <person name="Lass-Flor C."/>
            <person name="Gabaldon T."/>
        </authorList>
    </citation>
    <scope>NUCLEOTIDE SEQUENCE [LARGE SCALE GENOMIC DNA]</scope>
    <source>
        <strain evidence="9 10">CBS 613</strain>
    </source>
</reference>
<dbReference type="OMA" id="WWTAFEV"/>
<feature type="transmembrane region" description="Helical" evidence="8">
    <location>
        <begin position="307"/>
        <end position="330"/>
    </location>
</feature>
<dbReference type="RefSeq" id="XP_034013917.1">
    <property type="nucleotide sequence ID" value="XM_034153843.1"/>
</dbReference>
<evidence type="ECO:0000256" key="2">
    <source>
        <dbReference type="ARBA" id="ARBA00006434"/>
    </source>
</evidence>
<dbReference type="GO" id="GO:0005886">
    <property type="term" value="C:plasma membrane"/>
    <property type="evidence" value="ECO:0007669"/>
    <property type="project" value="TreeGrafter"/>
</dbReference>
<gene>
    <name evidence="9" type="ORF">DIURU_001313</name>
</gene>
<proteinExistence type="inferred from homology"/>
<feature type="transmembrane region" description="Helical" evidence="8">
    <location>
        <begin position="259"/>
        <end position="287"/>
    </location>
</feature>
<keyword evidence="4 8" id="KW-0812">Transmembrane</keyword>
<dbReference type="InterPro" id="IPR001734">
    <property type="entry name" value="Na/solute_symporter"/>
</dbReference>
<feature type="compositionally biased region" description="Polar residues" evidence="7">
    <location>
        <begin position="517"/>
        <end position="529"/>
    </location>
</feature>
<organism evidence="9 10">
    <name type="scientific">Diutina rugosa</name>
    <name type="common">Yeast</name>
    <name type="synonym">Candida rugosa</name>
    <dbReference type="NCBI Taxonomy" id="5481"/>
    <lineage>
        <taxon>Eukaryota</taxon>
        <taxon>Fungi</taxon>
        <taxon>Dikarya</taxon>
        <taxon>Ascomycota</taxon>
        <taxon>Saccharomycotina</taxon>
        <taxon>Pichiomycetes</taxon>
        <taxon>Debaryomycetaceae</taxon>
        <taxon>Diutina</taxon>
    </lineage>
</organism>
<evidence type="ECO:0000256" key="1">
    <source>
        <dbReference type="ARBA" id="ARBA00004141"/>
    </source>
</evidence>
<dbReference type="Gene3D" id="1.20.1730.10">
    <property type="entry name" value="Sodium/glucose cotransporter"/>
    <property type="match status" value="1"/>
</dbReference>
<feature type="transmembrane region" description="Helical" evidence="8">
    <location>
        <begin position="75"/>
        <end position="96"/>
    </location>
</feature>